<evidence type="ECO:0000313" key="6">
    <source>
        <dbReference type="Proteomes" id="UP000235145"/>
    </source>
</evidence>
<comment type="caution">
    <text evidence="5">The sequence shown here is derived from an EMBL/GenBank/DDBJ whole genome shotgun (WGS) entry which is preliminary data.</text>
</comment>
<keyword evidence="3" id="KW-1133">Transmembrane helix</keyword>
<evidence type="ECO:0000256" key="3">
    <source>
        <dbReference type="SAM" id="Phobius"/>
    </source>
</evidence>
<evidence type="ECO:0000256" key="1">
    <source>
        <dbReference type="ARBA" id="ARBA00022750"/>
    </source>
</evidence>
<keyword evidence="1" id="KW-0645">Protease</keyword>
<proteinExistence type="predicted"/>
<dbReference type="Pfam" id="PF13976">
    <property type="entry name" value="gag_pre-integrs"/>
    <property type="match status" value="1"/>
</dbReference>
<dbReference type="PANTHER" id="PTHR11439">
    <property type="entry name" value="GAG-POL-RELATED RETROTRANSPOSON"/>
    <property type="match status" value="1"/>
</dbReference>
<name>A0A9R1W0A2_LACSA</name>
<keyword evidence="3" id="KW-0812">Transmembrane</keyword>
<evidence type="ECO:0000313" key="5">
    <source>
        <dbReference type="EMBL" id="KAJ0217372.1"/>
    </source>
</evidence>
<dbReference type="PROSITE" id="PS50994">
    <property type="entry name" value="INTEGRASE"/>
    <property type="match status" value="1"/>
</dbReference>
<feature type="region of interest" description="Disordered" evidence="2">
    <location>
        <begin position="774"/>
        <end position="827"/>
    </location>
</feature>
<dbReference type="InterPro" id="IPR025724">
    <property type="entry name" value="GAG-pre-integrase_dom"/>
</dbReference>
<organism evidence="5 6">
    <name type="scientific">Lactuca sativa</name>
    <name type="common">Garden lettuce</name>
    <dbReference type="NCBI Taxonomy" id="4236"/>
    <lineage>
        <taxon>Eukaryota</taxon>
        <taxon>Viridiplantae</taxon>
        <taxon>Streptophyta</taxon>
        <taxon>Embryophyta</taxon>
        <taxon>Tracheophyta</taxon>
        <taxon>Spermatophyta</taxon>
        <taxon>Magnoliopsida</taxon>
        <taxon>eudicotyledons</taxon>
        <taxon>Gunneridae</taxon>
        <taxon>Pentapetalae</taxon>
        <taxon>asterids</taxon>
        <taxon>campanulids</taxon>
        <taxon>Asterales</taxon>
        <taxon>Asteraceae</taxon>
        <taxon>Cichorioideae</taxon>
        <taxon>Cichorieae</taxon>
        <taxon>Lactucinae</taxon>
        <taxon>Lactuca</taxon>
    </lineage>
</organism>
<feature type="transmembrane region" description="Helical" evidence="3">
    <location>
        <begin position="6"/>
        <end position="25"/>
    </location>
</feature>
<keyword evidence="1" id="KW-0064">Aspartyl protease</keyword>
<keyword evidence="6" id="KW-1185">Reference proteome</keyword>
<dbReference type="EMBL" id="NBSK02000003">
    <property type="protein sequence ID" value="KAJ0217372.1"/>
    <property type="molecule type" value="Genomic_DNA"/>
</dbReference>
<reference evidence="5 6" key="1">
    <citation type="journal article" date="2017" name="Nat. Commun.">
        <title>Genome assembly with in vitro proximity ligation data and whole-genome triplication in lettuce.</title>
        <authorList>
            <person name="Reyes-Chin-Wo S."/>
            <person name="Wang Z."/>
            <person name="Yang X."/>
            <person name="Kozik A."/>
            <person name="Arikit S."/>
            <person name="Song C."/>
            <person name="Xia L."/>
            <person name="Froenicke L."/>
            <person name="Lavelle D.O."/>
            <person name="Truco M.J."/>
            <person name="Xia R."/>
            <person name="Zhu S."/>
            <person name="Xu C."/>
            <person name="Xu H."/>
            <person name="Xu X."/>
            <person name="Cox K."/>
            <person name="Korf I."/>
            <person name="Meyers B.C."/>
            <person name="Michelmore R.W."/>
        </authorList>
    </citation>
    <scope>NUCLEOTIDE SEQUENCE [LARGE SCALE GENOMIC DNA]</scope>
    <source>
        <strain evidence="6">cv. Salinas</strain>
        <tissue evidence="5">Seedlings</tissue>
    </source>
</reference>
<dbReference type="Pfam" id="PF14223">
    <property type="entry name" value="Retrotran_gag_2"/>
    <property type="match status" value="1"/>
</dbReference>
<accession>A0A9R1W0A2</accession>
<dbReference type="SUPFAM" id="SSF56672">
    <property type="entry name" value="DNA/RNA polymerases"/>
    <property type="match status" value="1"/>
</dbReference>
<feature type="domain" description="Integrase catalytic" evidence="4">
    <location>
        <begin position="591"/>
        <end position="672"/>
    </location>
</feature>
<keyword evidence="1" id="KW-0378">Hydrolase</keyword>
<dbReference type="Pfam" id="PF22936">
    <property type="entry name" value="Pol_BBD"/>
    <property type="match status" value="1"/>
</dbReference>
<dbReference type="InterPro" id="IPR043502">
    <property type="entry name" value="DNA/RNA_pol_sf"/>
</dbReference>
<dbReference type="GO" id="GO:0015074">
    <property type="term" value="P:DNA integration"/>
    <property type="evidence" value="ECO:0007669"/>
    <property type="project" value="InterPro"/>
</dbReference>
<dbReference type="PANTHER" id="PTHR11439:SF513">
    <property type="entry name" value="RNA-DIRECTED DNA POLYMERASE"/>
    <property type="match status" value="1"/>
</dbReference>
<dbReference type="InterPro" id="IPR012337">
    <property type="entry name" value="RNaseH-like_sf"/>
</dbReference>
<gene>
    <name evidence="5" type="ORF">LSAT_V11C300131670</name>
</gene>
<dbReference type="Proteomes" id="UP000235145">
    <property type="component" value="Unassembled WGS sequence"/>
</dbReference>
<protein>
    <recommendedName>
        <fullName evidence="4">Integrase catalytic domain-containing protein</fullName>
    </recommendedName>
</protein>
<dbReference type="SUPFAM" id="SSF53098">
    <property type="entry name" value="Ribonuclease H-like"/>
    <property type="match status" value="1"/>
</dbReference>
<evidence type="ECO:0000259" key="4">
    <source>
        <dbReference type="PROSITE" id="PS50994"/>
    </source>
</evidence>
<keyword evidence="3" id="KW-0472">Membrane</keyword>
<sequence length="1341" mass="152563">MDAIDVGVAIFWLIVLIILVTSSYMTLYLRHYWLSFIIICLSISIPIRLRISRQTIARKKDRRLLLPLSMLSREDYEKSSFNYIDHMEMKNFLFAKNKVGFITGSIKKLREDSAVYMPWTRADAMIKGWLTTAMEKDIRTSVKYADTSKEIWDDLEERFGKESAPRAYELKQSLTITRQEGTSVSAYYTKLRGLWDEIQTISPLPRCSCSNCTCDIGKRLNEFKEKEKLYEFLMGLDSEYSTIKKQILAMKPTPSLGTGCFGIQEDKHRGCNFQTYTRGKKEITADFSQQRKKSASKDIKKVTGEEVEHCNHCGKNGHNRDGCFKRIGYPDWWPNKAKQEKNKTKATFVDSGISPIPGLSNGQYQNLIKHFSKDGSNSNTTPTVNMAGKVEIDDSWVVDSGATKHITYKQDLLENKTRNPLEPSVTIPNGDLVFVDGKGNCTLQNGIKIEGVLHIPQFNCNLLSVSRLTRDLQCAITFLPDLCYMQDLHSKNLIGAGECKGGLYRMGLATEKKSVMMTTVDVELWHKRLGHASKSKLSQVDFLENHYRKLKERVCDSCVKAKHTRLPFTLSSIKTNSCFDLLHVDAWGSMRDFYAKEGIILETTCPHTPQQNGVVERKHRHILEIARALKFEANVPIKFWGECVLTATYIINRLPSKVIKHKTPYEVLFGQKPNYDHMKVFGCLVYARNTETKGDKFEVRGRPGMFIGYPQGKKGYRIFDLTDKKIIVSRDVKFVKNVFPFSDNIERNNSEAGLDDFLGNTVEESDELTRREVDQGLLNEPELDSGTCNENETTIDLNSSEDPADHVTEDTADQMQPTEEHRDKRIRSRPKYLDDFIVDLPSSVDHAAPTANQQPSTFSDLHKAFLTSVSSNHEPKHFNQAVQDVKWREAMQKEVNALEENGTWSLEELPKGKRAIDSKWVYKIKYKPNGEIERYKAQLVAKGFTQLEGVDFHDTFAPVAKLVTVRTLLAVAVKRDWIMHQLDVNNAFLHGDLDEEVYMRIPQGFSKEGDTRGSFVAALIYVDDVVIVGNDASKIQDTQMYLDKMFSIKDLGPLKYFLGLEVARTTDGLVLSQCQYTLDILKDSGMQGCRPCSFPMEQNLKLDQCKDSPVVDASQYRRLIGRLLYLQATRPDVAFPVNILSQFVSDPRQTHLNSVHRILRYLKATPGQGIFFPKGGGMNLATYCDADWLGCPATRRSRTGYLILLGGAPISWKTKKQSVVSRSSAEAEYRAMETSVSETLWLRWLLKHLGAPPVGPTPLFCDNQAARHIANNPVFNERTKHVEMDCYFVRERVESKEVRPMHVHTTHQVADLFTKALGSQRLHFLLSKLAFGTYMLQLEGE</sequence>
<dbReference type="GO" id="GO:0003676">
    <property type="term" value="F:nucleic acid binding"/>
    <property type="evidence" value="ECO:0007669"/>
    <property type="project" value="InterPro"/>
</dbReference>
<dbReference type="Pfam" id="PF07727">
    <property type="entry name" value="RVT_2"/>
    <property type="match status" value="2"/>
</dbReference>
<evidence type="ECO:0000256" key="2">
    <source>
        <dbReference type="SAM" id="MobiDB-lite"/>
    </source>
</evidence>
<dbReference type="Gene3D" id="3.30.420.10">
    <property type="entry name" value="Ribonuclease H-like superfamily/Ribonuclease H"/>
    <property type="match status" value="1"/>
</dbReference>
<dbReference type="InterPro" id="IPR036397">
    <property type="entry name" value="RNaseH_sf"/>
</dbReference>
<dbReference type="Pfam" id="PF25597">
    <property type="entry name" value="SH3_retrovirus"/>
    <property type="match status" value="1"/>
</dbReference>
<dbReference type="InterPro" id="IPR013103">
    <property type="entry name" value="RVT_2"/>
</dbReference>
<feature type="compositionally biased region" description="Polar residues" evidence="2">
    <location>
        <begin position="786"/>
        <end position="801"/>
    </location>
</feature>
<dbReference type="InterPro" id="IPR057670">
    <property type="entry name" value="SH3_retrovirus"/>
</dbReference>
<dbReference type="InterPro" id="IPR001584">
    <property type="entry name" value="Integrase_cat-core"/>
</dbReference>
<dbReference type="InterPro" id="IPR054722">
    <property type="entry name" value="PolX-like_BBD"/>
</dbReference>
<dbReference type="GO" id="GO:0004190">
    <property type="term" value="F:aspartic-type endopeptidase activity"/>
    <property type="evidence" value="ECO:0007669"/>
    <property type="project" value="UniProtKB-KW"/>
</dbReference>
<dbReference type="CDD" id="cd09272">
    <property type="entry name" value="RNase_HI_RT_Ty1"/>
    <property type="match status" value="1"/>
</dbReference>